<keyword evidence="4" id="KW-1185">Reference proteome</keyword>
<dbReference type="Proteomes" id="UP001165160">
    <property type="component" value="Unassembled WGS sequence"/>
</dbReference>
<keyword evidence="1" id="KW-0175">Coiled coil</keyword>
<sequence>MLPPPSPAASSRSPSDRPPPSPLAQALITTSRTAAHAASNSPSTKVFTLSIENSKLQSQLEALGGTQTADLLELNFEKDELLKTKDEQISAQSFEIGDLKAKLKALVDTCGNNEEFRRKQKELLAFKDEASHTIHDTVYSLRSENQKYKETMGKVMAEVARMKTAHEEEITKCKEEYQGQVASVRSSFEEEVSMLAEKHEGEVERMKQGLEAAGMIKESFKAAETTFRQQIADLQEQVKEQAEQVEQAKLHTEISEESSYVSGISSRTPPPVEKIVEKVVEVPVEKIVEREVIVEKIVEVEVPVEVIVEKIVEVQVPVEKIVEREVIVEKIVEVQVPVEKIVEKEVEVEVEVSVRDETTENDLRTKIAVLETTCDAAVQEAEALGNKLKGYMDKGYERKVKMLEDKVKRLSEERRKVEEKVAVAKKRAKKGVSAALRVKLGRQEIAMRRHLEQAKRLREVLDHQ</sequence>
<reference evidence="4" key="1">
    <citation type="journal article" date="2023" name="Commun. Biol.">
        <title>Genome analysis of Parmales, the sister group of diatoms, reveals the evolutionary specialization of diatoms from phago-mixotrophs to photoautotrophs.</title>
        <authorList>
            <person name="Ban H."/>
            <person name="Sato S."/>
            <person name="Yoshikawa S."/>
            <person name="Yamada K."/>
            <person name="Nakamura Y."/>
            <person name="Ichinomiya M."/>
            <person name="Sato N."/>
            <person name="Blanc-Mathieu R."/>
            <person name="Endo H."/>
            <person name="Kuwata A."/>
            <person name="Ogata H."/>
        </authorList>
    </citation>
    <scope>NUCLEOTIDE SEQUENCE [LARGE SCALE GENOMIC DNA]</scope>
    <source>
        <strain evidence="4">NIES 3699</strain>
    </source>
</reference>
<proteinExistence type="predicted"/>
<name>A0A9W7FBB1_9STRA</name>
<gene>
    <name evidence="3" type="ORF">TrVE_jg12357</name>
</gene>
<accession>A0A9W7FBB1</accession>
<evidence type="ECO:0000256" key="1">
    <source>
        <dbReference type="SAM" id="Coils"/>
    </source>
</evidence>
<protein>
    <submittedName>
        <fullName evidence="3">Uncharacterized protein</fullName>
    </submittedName>
</protein>
<evidence type="ECO:0000313" key="3">
    <source>
        <dbReference type="EMBL" id="GMI09011.1"/>
    </source>
</evidence>
<evidence type="ECO:0000313" key="4">
    <source>
        <dbReference type="Proteomes" id="UP001165160"/>
    </source>
</evidence>
<feature type="coiled-coil region" evidence="1">
    <location>
        <begin position="224"/>
        <end position="251"/>
    </location>
</feature>
<feature type="region of interest" description="Disordered" evidence="2">
    <location>
        <begin position="1"/>
        <end position="24"/>
    </location>
</feature>
<organism evidence="3 4">
    <name type="scientific">Triparma verrucosa</name>
    <dbReference type="NCBI Taxonomy" id="1606542"/>
    <lineage>
        <taxon>Eukaryota</taxon>
        <taxon>Sar</taxon>
        <taxon>Stramenopiles</taxon>
        <taxon>Ochrophyta</taxon>
        <taxon>Bolidophyceae</taxon>
        <taxon>Parmales</taxon>
        <taxon>Triparmaceae</taxon>
        <taxon>Triparma</taxon>
    </lineage>
</organism>
<dbReference type="AlphaFoldDB" id="A0A9W7FBB1"/>
<comment type="caution">
    <text evidence="3">The sequence shown here is derived from an EMBL/GenBank/DDBJ whole genome shotgun (WGS) entry which is preliminary data.</text>
</comment>
<dbReference type="EMBL" id="BRXX01000392">
    <property type="protein sequence ID" value="GMI09011.1"/>
    <property type="molecule type" value="Genomic_DNA"/>
</dbReference>
<feature type="coiled-coil region" evidence="1">
    <location>
        <begin position="393"/>
        <end position="427"/>
    </location>
</feature>
<evidence type="ECO:0000256" key="2">
    <source>
        <dbReference type="SAM" id="MobiDB-lite"/>
    </source>
</evidence>